<dbReference type="AlphaFoldDB" id="A0A8T2P7Z6"/>
<keyword evidence="1" id="KW-1133">Transmembrane helix</keyword>
<organism evidence="2 3">
    <name type="scientific">Albula glossodonta</name>
    <name type="common">roundjaw bonefish</name>
    <dbReference type="NCBI Taxonomy" id="121402"/>
    <lineage>
        <taxon>Eukaryota</taxon>
        <taxon>Metazoa</taxon>
        <taxon>Chordata</taxon>
        <taxon>Craniata</taxon>
        <taxon>Vertebrata</taxon>
        <taxon>Euteleostomi</taxon>
        <taxon>Actinopterygii</taxon>
        <taxon>Neopterygii</taxon>
        <taxon>Teleostei</taxon>
        <taxon>Albuliformes</taxon>
        <taxon>Albulidae</taxon>
        <taxon>Albula</taxon>
    </lineage>
</organism>
<comment type="caution">
    <text evidence="2">The sequence shown here is derived from an EMBL/GenBank/DDBJ whole genome shotgun (WGS) entry which is preliminary data.</text>
</comment>
<evidence type="ECO:0000313" key="3">
    <source>
        <dbReference type="Proteomes" id="UP000824540"/>
    </source>
</evidence>
<evidence type="ECO:0000313" key="2">
    <source>
        <dbReference type="EMBL" id="KAG9348655.1"/>
    </source>
</evidence>
<keyword evidence="1" id="KW-0472">Membrane</keyword>
<protein>
    <submittedName>
        <fullName evidence="2">Uncharacterized protein</fullName>
    </submittedName>
</protein>
<name>A0A8T2P7Z6_9TELE</name>
<reference evidence="2" key="1">
    <citation type="thesis" date="2021" institute="BYU ScholarsArchive" country="Provo, UT, USA">
        <title>Applications of and Algorithms for Genome Assembly and Genomic Analyses with an Emphasis on Marine Teleosts.</title>
        <authorList>
            <person name="Pickett B.D."/>
        </authorList>
    </citation>
    <scope>NUCLEOTIDE SEQUENCE</scope>
    <source>
        <strain evidence="2">HI-2016</strain>
    </source>
</reference>
<sequence>MNVHQERAPHCAVVRGGRRGLRGWNSETSFFLKQAKCILTRVLIYIPVLGICPLLLRLSSKALGKVLFEQSCPTLLPSVIKRSPPPPWFPSSP</sequence>
<gene>
    <name evidence="2" type="ORF">JZ751_028972</name>
</gene>
<accession>A0A8T2P7Z6</accession>
<dbReference type="Proteomes" id="UP000824540">
    <property type="component" value="Unassembled WGS sequence"/>
</dbReference>
<keyword evidence="1" id="KW-0812">Transmembrane</keyword>
<evidence type="ECO:0000256" key="1">
    <source>
        <dbReference type="SAM" id="Phobius"/>
    </source>
</evidence>
<dbReference type="EMBL" id="JAFBMS010000010">
    <property type="protein sequence ID" value="KAG9348655.1"/>
    <property type="molecule type" value="Genomic_DNA"/>
</dbReference>
<feature type="non-terminal residue" evidence="2">
    <location>
        <position position="93"/>
    </location>
</feature>
<keyword evidence="3" id="KW-1185">Reference proteome</keyword>
<feature type="transmembrane region" description="Helical" evidence="1">
    <location>
        <begin position="38"/>
        <end position="56"/>
    </location>
</feature>
<proteinExistence type="predicted"/>